<proteinExistence type="predicted"/>
<dbReference type="Proteomes" id="UP001472677">
    <property type="component" value="Unassembled WGS sequence"/>
</dbReference>
<keyword evidence="2" id="KW-1185">Reference proteome</keyword>
<accession>A0ABR2GEZ9</accession>
<reference evidence="1 2" key="1">
    <citation type="journal article" date="2024" name="G3 (Bethesda)">
        <title>Genome assembly of Hibiscus sabdariffa L. provides insights into metabolisms of medicinal natural products.</title>
        <authorList>
            <person name="Kim T."/>
        </authorList>
    </citation>
    <scope>NUCLEOTIDE SEQUENCE [LARGE SCALE GENOMIC DNA]</scope>
    <source>
        <strain evidence="1">TK-2024</strain>
        <tissue evidence="1">Old leaves</tissue>
    </source>
</reference>
<sequence length="170" mass="19322">MTASGILPFVIDAMDFRSITQDFKELEKKLEDKIEKSFTEKFQDIRLEVIGIRQEVMEMKALPEAVLGQSSNSKGILYMSPTDMVTFELAERVEWDSTTTTLTEATTPKLDLKMNNMCAAMMFVEMSMITNKEVASQMILVPKEANVCMIKQPSFVPVIDEKLYKNGRES</sequence>
<dbReference type="EMBL" id="JBBPBM010000001">
    <property type="protein sequence ID" value="KAK8601498.1"/>
    <property type="molecule type" value="Genomic_DNA"/>
</dbReference>
<gene>
    <name evidence="1" type="ORF">V6N12_051330</name>
</gene>
<name>A0ABR2GEZ9_9ROSI</name>
<evidence type="ECO:0000313" key="2">
    <source>
        <dbReference type="Proteomes" id="UP001472677"/>
    </source>
</evidence>
<evidence type="ECO:0000313" key="1">
    <source>
        <dbReference type="EMBL" id="KAK8601498.1"/>
    </source>
</evidence>
<comment type="caution">
    <text evidence="1">The sequence shown here is derived from an EMBL/GenBank/DDBJ whole genome shotgun (WGS) entry which is preliminary data.</text>
</comment>
<protein>
    <submittedName>
        <fullName evidence="1">Uncharacterized protein</fullName>
    </submittedName>
</protein>
<organism evidence="1 2">
    <name type="scientific">Hibiscus sabdariffa</name>
    <name type="common">roselle</name>
    <dbReference type="NCBI Taxonomy" id="183260"/>
    <lineage>
        <taxon>Eukaryota</taxon>
        <taxon>Viridiplantae</taxon>
        <taxon>Streptophyta</taxon>
        <taxon>Embryophyta</taxon>
        <taxon>Tracheophyta</taxon>
        <taxon>Spermatophyta</taxon>
        <taxon>Magnoliopsida</taxon>
        <taxon>eudicotyledons</taxon>
        <taxon>Gunneridae</taxon>
        <taxon>Pentapetalae</taxon>
        <taxon>rosids</taxon>
        <taxon>malvids</taxon>
        <taxon>Malvales</taxon>
        <taxon>Malvaceae</taxon>
        <taxon>Malvoideae</taxon>
        <taxon>Hibiscus</taxon>
    </lineage>
</organism>